<accession>A0ABV2U7Z8</accession>
<keyword evidence="3" id="KW-1185">Reference proteome</keyword>
<evidence type="ECO:0000256" key="1">
    <source>
        <dbReference type="SAM" id="MobiDB-lite"/>
    </source>
</evidence>
<dbReference type="RefSeq" id="WP_356503928.1">
    <property type="nucleotide sequence ID" value="NZ_JBEXIP010000009.1"/>
</dbReference>
<dbReference type="Proteomes" id="UP001550044">
    <property type="component" value="Unassembled WGS sequence"/>
</dbReference>
<evidence type="ECO:0000313" key="3">
    <source>
        <dbReference type="Proteomes" id="UP001550044"/>
    </source>
</evidence>
<feature type="region of interest" description="Disordered" evidence="1">
    <location>
        <begin position="1"/>
        <end position="69"/>
    </location>
</feature>
<name>A0ABV2U7Z8_9ACTN</name>
<gene>
    <name evidence="2" type="ORF">ABZV61_14475</name>
</gene>
<sequence length="375" mass="39581">MTEQTAAPTAATEEPAAPAPEQELPSAGTEPATAAEPVPATDVQAAEPVQATEPVQAAEPVQATDVQAAEPVPATDVQAAEPVQVMEPVQAAEPVPATESVPVTEPLAAPEQALAVAEPVPAPKSSRRVLRAVARWTAAVLVLGGLGTGTALGITSMERTDVPGLATEDDGRWDYPDLSLPALPAGSPRPFNEANAAEIHHADLRKLLIPAPAGATADKKLTGGWVSTTQFVSEFRKDKRGELTQLLDDSALRHIAARGWTMPDGTRSKVYLLQFNSTAYAQGLRDDTYVSSTPGIPLDWPTDLQLDESWNAGGKVPETAVYAYGETKTGKGRIHEAYIQAGDTLALVIHSQQGKKIAEQIPFRQTLILQNQLLG</sequence>
<organism evidence="2 3">
    <name type="scientific">Streptomyces sp. 900116325</name>
    <dbReference type="NCBI Taxonomy" id="3154295"/>
    <lineage>
        <taxon>Bacteria</taxon>
        <taxon>Bacillati</taxon>
        <taxon>Actinomycetota</taxon>
        <taxon>Actinomycetes</taxon>
        <taxon>Kitasatosporales</taxon>
        <taxon>Streptomycetaceae</taxon>
        <taxon>Streptomyces</taxon>
    </lineage>
</organism>
<reference evidence="2 3" key="1">
    <citation type="submission" date="2024-06" db="EMBL/GenBank/DDBJ databases">
        <title>The Natural Products Discovery Center: Release of the First 8490 Sequenced Strains for Exploring Actinobacteria Biosynthetic Diversity.</title>
        <authorList>
            <person name="Kalkreuter E."/>
            <person name="Kautsar S.A."/>
            <person name="Yang D."/>
            <person name="Bader C.D."/>
            <person name="Teijaro C.N."/>
            <person name="Fluegel L."/>
            <person name="Davis C.M."/>
            <person name="Simpson J.R."/>
            <person name="Lauterbach L."/>
            <person name="Steele A.D."/>
            <person name="Gui C."/>
            <person name="Meng S."/>
            <person name="Li G."/>
            <person name="Viehrig K."/>
            <person name="Ye F."/>
            <person name="Su P."/>
            <person name="Kiefer A.F."/>
            <person name="Nichols A."/>
            <person name="Cepeda A.J."/>
            <person name="Yan W."/>
            <person name="Fan B."/>
            <person name="Jiang Y."/>
            <person name="Adhikari A."/>
            <person name="Zheng C.-J."/>
            <person name="Schuster L."/>
            <person name="Cowan T.M."/>
            <person name="Smanski M.J."/>
            <person name="Chevrette M.G."/>
            <person name="De Carvalho L.P.S."/>
            <person name="Shen B."/>
        </authorList>
    </citation>
    <scope>NUCLEOTIDE SEQUENCE [LARGE SCALE GENOMIC DNA]</scope>
    <source>
        <strain evidence="2 3">NPDC005137</strain>
    </source>
</reference>
<protein>
    <submittedName>
        <fullName evidence="2">Uncharacterized protein</fullName>
    </submittedName>
</protein>
<feature type="compositionally biased region" description="Low complexity" evidence="1">
    <location>
        <begin position="1"/>
        <end position="41"/>
    </location>
</feature>
<dbReference type="EMBL" id="JBEXIP010000009">
    <property type="protein sequence ID" value="MET8433974.1"/>
    <property type="molecule type" value="Genomic_DNA"/>
</dbReference>
<comment type="caution">
    <text evidence="2">The sequence shown here is derived from an EMBL/GenBank/DDBJ whole genome shotgun (WGS) entry which is preliminary data.</text>
</comment>
<evidence type="ECO:0000313" key="2">
    <source>
        <dbReference type="EMBL" id="MET8433974.1"/>
    </source>
</evidence>
<proteinExistence type="predicted"/>